<accession>A0A098LKF7</accession>
<comment type="caution">
    <text evidence="2">The sequence shown here is derived from an EMBL/GenBank/DDBJ whole genome shotgun (WGS) entry which is preliminary data.</text>
</comment>
<feature type="domain" description="Cyclic nucleotide-binding" evidence="1">
    <location>
        <begin position="27"/>
        <end position="129"/>
    </location>
</feature>
<name>A0A098LKF7_9BACT</name>
<dbReference type="InterPro" id="IPR014710">
    <property type="entry name" value="RmlC-like_jellyroll"/>
</dbReference>
<reference evidence="2 3" key="1">
    <citation type="submission" date="2014-09" db="EMBL/GenBank/DDBJ databases">
        <title>Sporocytophaga myxococcoides PG-01 genome sequencing.</title>
        <authorList>
            <person name="Liu L."/>
            <person name="Gao P.J."/>
            <person name="Chen G.J."/>
            <person name="Wang L.S."/>
        </authorList>
    </citation>
    <scope>NUCLEOTIDE SEQUENCE [LARGE SCALE GENOMIC DNA]</scope>
    <source>
        <strain evidence="2 3">PG-01</strain>
    </source>
</reference>
<dbReference type="STRING" id="153721.MYP_4706"/>
<dbReference type="InterPro" id="IPR018490">
    <property type="entry name" value="cNMP-bd_dom_sf"/>
</dbReference>
<evidence type="ECO:0000259" key="1">
    <source>
        <dbReference type="PROSITE" id="PS50042"/>
    </source>
</evidence>
<sequence>MQLFTCLLFFMYTHSDIARIVNTISENYSPLTDSCKSDIQNKTKILILENPDVIVKEGQYADKAYFLIKGCARAFYLKDGKDVSDWFAFEGDFICSINSFFLNIPSPHAIETLEPSVLLELSREHIQSFSDQYHDFEKLLNKVVVKTMLQLQQRIASIQFETAHQKFENLLKITPDITNRVPLTHIASYLGITLETLSRIRNPKNRI</sequence>
<dbReference type="Proteomes" id="UP000030185">
    <property type="component" value="Unassembled WGS sequence"/>
</dbReference>
<dbReference type="EMBL" id="BBLT01000013">
    <property type="protein sequence ID" value="GAL87476.1"/>
    <property type="molecule type" value="Genomic_DNA"/>
</dbReference>
<dbReference type="Gene3D" id="2.60.120.10">
    <property type="entry name" value="Jelly Rolls"/>
    <property type="match status" value="1"/>
</dbReference>
<dbReference type="Pfam" id="PF00027">
    <property type="entry name" value="cNMP_binding"/>
    <property type="match status" value="1"/>
</dbReference>
<dbReference type="InterPro" id="IPR000595">
    <property type="entry name" value="cNMP-bd_dom"/>
</dbReference>
<keyword evidence="3" id="KW-1185">Reference proteome</keyword>
<organism evidence="2 3">
    <name type="scientific">Sporocytophaga myxococcoides</name>
    <dbReference type="NCBI Taxonomy" id="153721"/>
    <lineage>
        <taxon>Bacteria</taxon>
        <taxon>Pseudomonadati</taxon>
        <taxon>Bacteroidota</taxon>
        <taxon>Cytophagia</taxon>
        <taxon>Cytophagales</taxon>
        <taxon>Cytophagaceae</taxon>
        <taxon>Sporocytophaga</taxon>
    </lineage>
</organism>
<dbReference type="AlphaFoldDB" id="A0A098LKF7"/>
<dbReference type="SUPFAM" id="SSF51206">
    <property type="entry name" value="cAMP-binding domain-like"/>
    <property type="match status" value="1"/>
</dbReference>
<dbReference type="CDD" id="cd00038">
    <property type="entry name" value="CAP_ED"/>
    <property type="match status" value="1"/>
</dbReference>
<dbReference type="eggNOG" id="COG0664">
    <property type="taxonomic scope" value="Bacteria"/>
</dbReference>
<proteinExistence type="predicted"/>
<gene>
    <name evidence="2" type="ORF">MYP_4706</name>
</gene>
<evidence type="ECO:0000313" key="3">
    <source>
        <dbReference type="Proteomes" id="UP000030185"/>
    </source>
</evidence>
<protein>
    <submittedName>
        <fullName evidence="2">cAMP-binding protein</fullName>
    </submittedName>
</protein>
<dbReference type="PROSITE" id="PS50042">
    <property type="entry name" value="CNMP_BINDING_3"/>
    <property type="match status" value="1"/>
</dbReference>
<evidence type="ECO:0000313" key="2">
    <source>
        <dbReference type="EMBL" id="GAL87476.1"/>
    </source>
</evidence>